<dbReference type="Pfam" id="PF03948">
    <property type="entry name" value="Ribosomal_L9_C"/>
    <property type="match status" value="1"/>
</dbReference>
<evidence type="ECO:0000313" key="9">
    <source>
        <dbReference type="EMBL" id="TCL44699.1"/>
    </source>
</evidence>
<comment type="caution">
    <text evidence="9">The sequence shown here is derived from an EMBL/GenBank/DDBJ whole genome shotgun (WGS) entry which is preliminary data.</text>
</comment>
<dbReference type="GO" id="GO:0005840">
    <property type="term" value="C:ribosome"/>
    <property type="evidence" value="ECO:0007669"/>
    <property type="project" value="UniProtKB-KW"/>
</dbReference>
<name>A0A9X8Y907_9FIRM</name>
<evidence type="ECO:0000256" key="3">
    <source>
        <dbReference type="ARBA" id="ARBA00022884"/>
    </source>
</evidence>
<dbReference type="PROSITE" id="PS00651">
    <property type="entry name" value="RIBOSOMAL_L9"/>
    <property type="match status" value="1"/>
</dbReference>
<feature type="domain" description="Ribosomal protein L9" evidence="8">
    <location>
        <begin position="13"/>
        <end position="40"/>
    </location>
</feature>
<dbReference type="InterPro" id="IPR036935">
    <property type="entry name" value="Ribosomal_bL9_N_sf"/>
</dbReference>
<dbReference type="Gene3D" id="3.40.5.10">
    <property type="entry name" value="Ribosomal protein L9, N-terminal domain"/>
    <property type="match status" value="1"/>
</dbReference>
<dbReference type="AlphaFoldDB" id="A0A9X8Y907"/>
<dbReference type="InterPro" id="IPR009027">
    <property type="entry name" value="Ribosomal_bL9/RNase_H1_N"/>
</dbReference>
<keyword evidence="4 7" id="KW-0689">Ribosomal protein</keyword>
<organism evidence="9 10">
    <name type="scientific">Harryflintia acetispora</name>
    <dbReference type="NCBI Taxonomy" id="1849041"/>
    <lineage>
        <taxon>Bacteria</taxon>
        <taxon>Bacillati</taxon>
        <taxon>Bacillota</taxon>
        <taxon>Clostridia</taxon>
        <taxon>Eubacteriales</taxon>
        <taxon>Oscillospiraceae</taxon>
        <taxon>Harryflintia</taxon>
    </lineage>
</organism>
<evidence type="ECO:0000259" key="8">
    <source>
        <dbReference type="PROSITE" id="PS00651"/>
    </source>
</evidence>
<evidence type="ECO:0000256" key="6">
    <source>
        <dbReference type="ARBA" id="ARBA00035292"/>
    </source>
</evidence>
<dbReference type="InterPro" id="IPR000244">
    <property type="entry name" value="Ribosomal_bL9"/>
</dbReference>
<dbReference type="HAMAP" id="MF_00503">
    <property type="entry name" value="Ribosomal_bL9"/>
    <property type="match status" value="1"/>
</dbReference>
<comment type="function">
    <text evidence="7">Binds to the 23S rRNA.</text>
</comment>
<dbReference type="Gene3D" id="3.10.430.100">
    <property type="entry name" value="Ribosomal protein L9, C-terminal domain"/>
    <property type="match status" value="1"/>
</dbReference>
<dbReference type="GO" id="GO:0019843">
    <property type="term" value="F:rRNA binding"/>
    <property type="evidence" value="ECO:0007669"/>
    <property type="project" value="UniProtKB-UniRule"/>
</dbReference>
<dbReference type="RefSeq" id="WP_079699246.1">
    <property type="nucleotide sequence ID" value="NZ_JADNAH010000001.1"/>
</dbReference>
<dbReference type="InterPro" id="IPR020594">
    <property type="entry name" value="Ribosomal_bL9_bac/chp"/>
</dbReference>
<dbReference type="GO" id="GO:0003735">
    <property type="term" value="F:structural constituent of ribosome"/>
    <property type="evidence" value="ECO:0007669"/>
    <property type="project" value="InterPro"/>
</dbReference>
<sequence>MKVVLKADVHGSGKKGDVVNVADGYARNFLIKKGLAVEASAQALNDIKNAKLAQEHHQQELHDAAEATAKKLNEKTVKLTAKAGAGGKLFGSITAKEIAAEIEKVYGEKVDKKKISLESEIKGFGTFTAEIKLHPGISAKVYVVVSEE</sequence>
<gene>
    <name evidence="7" type="primary">rplI</name>
    <name evidence="9" type="ORF">EDD78_102325</name>
</gene>
<keyword evidence="3 7" id="KW-0694">RNA-binding</keyword>
<dbReference type="Pfam" id="PF01281">
    <property type="entry name" value="Ribosomal_L9_N"/>
    <property type="match status" value="1"/>
</dbReference>
<keyword evidence="10" id="KW-1185">Reference proteome</keyword>
<dbReference type="Proteomes" id="UP000294682">
    <property type="component" value="Unassembled WGS sequence"/>
</dbReference>
<evidence type="ECO:0000313" key="10">
    <source>
        <dbReference type="Proteomes" id="UP000294682"/>
    </source>
</evidence>
<dbReference type="SUPFAM" id="SSF55653">
    <property type="entry name" value="Ribosomal protein L9 C-domain"/>
    <property type="match status" value="1"/>
</dbReference>
<dbReference type="PANTHER" id="PTHR21368">
    <property type="entry name" value="50S RIBOSOMAL PROTEIN L9"/>
    <property type="match status" value="1"/>
</dbReference>
<reference evidence="9 10" key="1">
    <citation type="submission" date="2019-03" db="EMBL/GenBank/DDBJ databases">
        <title>Genomic Encyclopedia of Type Strains, Phase IV (KMG-IV): sequencing the most valuable type-strain genomes for metagenomic binning, comparative biology and taxonomic classification.</title>
        <authorList>
            <person name="Goeker M."/>
        </authorList>
    </citation>
    <scope>NUCLEOTIDE SEQUENCE [LARGE SCALE GENOMIC DNA]</scope>
    <source>
        <strain evidence="9 10">DSM 100433</strain>
    </source>
</reference>
<dbReference type="SUPFAM" id="SSF55658">
    <property type="entry name" value="L9 N-domain-like"/>
    <property type="match status" value="1"/>
</dbReference>
<dbReference type="OrthoDB" id="9788336at2"/>
<proteinExistence type="inferred from homology"/>
<keyword evidence="2 7" id="KW-0699">rRNA-binding</keyword>
<evidence type="ECO:0000256" key="7">
    <source>
        <dbReference type="HAMAP-Rule" id="MF_00503"/>
    </source>
</evidence>
<evidence type="ECO:0000256" key="5">
    <source>
        <dbReference type="ARBA" id="ARBA00023274"/>
    </source>
</evidence>
<dbReference type="EMBL" id="SLUK01000002">
    <property type="protein sequence ID" value="TCL44699.1"/>
    <property type="molecule type" value="Genomic_DNA"/>
</dbReference>
<evidence type="ECO:0000256" key="4">
    <source>
        <dbReference type="ARBA" id="ARBA00022980"/>
    </source>
</evidence>
<protein>
    <recommendedName>
        <fullName evidence="6 7">Large ribosomal subunit protein bL9</fullName>
    </recommendedName>
</protein>
<evidence type="ECO:0000256" key="1">
    <source>
        <dbReference type="ARBA" id="ARBA00010605"/>
    </source>
</evidence>
<dbReference type="InterPro" id="IPR020070">
    <property type="entry name" value="Ribosomal_bL9_N"/>
</dbReference>
<dbReference type="GO" id="GO:0006412">
    <property type="term" value="P:translation"/>
    <property type="evidence" value="ECO:0007669"/>
    <property type="project" value="UniProtKB-UniRule"/>
</dbReference>
<accession>A0A9X8Y907</accession>
<dbReference type="GO" id="GO:1990904">
    <property type="term" value="C:ribonucleoprotein complex"/>
    <property type="evidence" value="ECO:0007669"/>
    <property type="project" value="UniProtKB-KW"/>
</dbReference>
<dbReference type="InterPro" id="IPR036791">
    <property type="entry name" value="Ribosomal_bL9_C_sf"/>
</dbReference>
<evidence type="ECO:0000256" key="2">
    <source>
        <dbReference type="ARBA" id="ARBA00022730"/>
    </source>
</evidence>
<dbReference type="InterPro" id="IPR020069">
    <property type="entry name" value="Ribosomal_bL9_C"/>
</dbReference>
<dbReference type="NCBIfam" id="TIGR00158">
    <property type="entry name" value="L9"/>
    <property type="match status" value="1"/>
</dbReference>
<comment type="similarity">
    <text evidence="1 7">Belongs to the bacterial ribosomal protein bL9 family.</text>
</comment>
<keyword evidence="5 7" id="KW-0687">Ribonucleoprotein</keyword>